<dbReference type="SUPFAM" id="SSF51735">
    <property type="entry name" value="NAD(P)-binding Rossmann-fold domains"/>
    <property type="match status" value="1"/>
</dbReference>
<dbReference type="VEuPathDB" id="FungiDB:BTJ68_11311"/>
<accession>A0A3M7IUM2</accession>
<evidence type="ECO:0000256" key="2">
    <source>
        <dbReference type="ARBA" id="ARBA00023445"/>
    </source>
</evidence>
<comment type="caution">
    <text evidence="4">The sequence shown here is derived from an EMBL/GenBank/DDBJ whole genome shotgun (WGS) entry which is preliminary data.</text>
</comment>
<gene>
    <name evidence="4" type="ORF">D0859_06831</name>
</gene>
<reference evidence="4 5" key="1">
    <citation type="journal article" date="2018" name="BMC Genomics">
        <title>Genomic evidence for intraspecific hybridization in a clonal and extremely halotolerant yeast.</title>
        <authorList>
            <person name="Gostincar C."/>
            <person name="Stajich J.E."/>
            <person name="Zupancic J."/>
            <person name="Zalar P."/>
            <person name="Gunde-Cimerman N."/>
        </authorList>
    </citation>
    <scope>NUCLEOTIDE SEQUENCE [LARGE SCALE GENOMIC DNA]</scope>
    <source>
        <strain evidence="4 5">EXF-120</strain>
    </source>
</reference>
<dbReference type="Proteomes" id="UP000281677">
    <property type="component" value="Unassembled WGS sequence"/>
</dbReference>
<dbReference type="InterPro" id="IPR001509">
    <property type="entry name" value="Epimerase_deHydtase"/>
</dbReference>
<dbReference type="InterPro" id="IPR050425">
    <property type="entry name" value="NAD(P)_dehydrat-like"/>
</dbReference>
<evidence type="ECO:0000259" key="3">
    <source>
        <dbReference type="Pfam" id="PF01370"/>
    </source>
</evidence>
<dbReference type="OrthoDB" id="2735536at2759"/>
<protein>
    <recommendedName>
        <fullName evidence="3">NAD-dependent epimerase/dehydratase domain-containing protein</fullName>
    </recommendedName>
</protein>
<evidence type="ECO:0000313" key="4">
    <source>
        <dbReference type="EMBL" id="RMZ29082.1"/>
    </source>
</evidence>
<keyword evidence="1" id="KW-0560">Oxidoreductase</keyword>
<feature type="domain" description="NAD-dependent epimerase/dehydratase" evidence="3">
    <location>
        <begin position="5"/>
        <end position="118"/>
    </location>
</feature>
<dbReference type="InterPro" id="IPR036291">
    <property type="entry name" value="NAD(P)-bd_dom_sf"/>
</dbReference>
<dbReference type="GO" id="GO:0016616">
    <property type="term" value="F:oxidoreductase activity, acting on the CH-OH group of donors, NAD or NADP as acceptor"/>
    <property type="evidence" value="ECO:0007669"/>
    <property type="project" value="TreeGrafter"/>
</dbReference>
<dbReference type="PANTHER" id="PTHR10366">
    <property type="entry name" value="NAD DEPENDENT EPIMERASE/DEHYDRATASE"/>
    <property type="match status" value="1"/>
</dbReference>
<sequence length="362" mass="39907">MPHTLVTGANSFVATYTIVELIRTGHTVTGIVRRSSTGNKVLADYPEWIGNFDFEVVEDYSKKSAFDAVFQARNYDHIVHIAAPMPKATTLDFDKDFLRPGVEGTLNLLDSANANAPTLKSMAITGSANSVTGTIFSIMARSPEENQGKEYTNDMWNDITPRAARESQSPYVMYCSSKKETELAVWEWSLPLCTTTEMIEADSVVLKVTALLPALIFGPPPTLEPLNLSVSFVYRFFNGTFQELPDTYAAGLFPTYVDVRDLATAHVRALSSAGVVNQRFLIGAPKLSSSLILESLKTYAKKNTVSELEARLPKDTGKDDESRLSLPTFNVKAGNETLHLNLRSAEETFGDVAKKIMELEKE</sequence>
<proteinExistence type="inferred from homology"/>
<evidence type="ECO:0000313" key="5">
    <source>
        <dbReference type="Proteomes" id="UP000281677"/>
    </source>
</evidence>
<evidence type="ECO:0000256" key="1">
    <source>
        <dbReference type="ARBA" id="ARBA00023002"/>
    </source>
</evidence>
<dbReference type="Pfam" id="PF01370">
    <property type="entry name" value="Epimerase"/>
    <property type="match status" value="1"/>
</dbReference>
<dbReference type="AlphaFoldDB" id="A0A3M7IUM2"/>
<dbReference type="PANTHER" id="PTHR10366:SF564">
    <property type="entry name" value="STEROL-4-ALPHA-CARBOXYLATE 3-DEHYDROGENASE, DECARBOXYLATING"/>
    <property type="match status" value="1"/>
</dbReference>
<organism evidence="4 5">
    <name type="scientific">Hortaea werneckii</name>
    <name type="common">Black yeast</name>
    <name type="synonym">Cladosporium werneckii</name>
    <dbReference type="NCBI Taxonomy" id="91943"/>
    <lineage>
        <taxon>Eukaryota</taxon>
        <taxon>Fungi</taxon>
        <taxon>Dikarya</taxon>
        <taxon>Ascomycota</taxon>
        <taxon>Pezizomycotina</taxon>
        <taxon>Dothideomycetes</taxon>
        <taxon>Dothideomycetidae</taxon>
        <taxon>Mycosphaerellales</taxon>
        <taxon>Teratosphaeriaceae</taxon>
        <taxon>Hortaea</taxon>
    </lineage>
</organism>
<dbReference type="EMBL" id="QWIT01000179">
    <property type="protein sequence ID" value="RMZ29082.1"/>
    <property type="molecule type" value="Genomic_DNA"/>
</dbReference>
<dbReference type="Gene3D" id="3.40.50.720">
    <property type="entry name" value="NAD(P)-binding Rossmann-like Domain"/>
    <property type="match status" value="1"/>
</dbReference>
<name>A0A3M7IUM2_HORWE</name>
<comment type="similarity">
    <text evidence="2">Belongs to the NAD(P)-dependent epimerase/dehydratase family. Dihydroflavonol-4-reductase subfamily.</text>
</comment>